<dbReference type="SUPFAM" id="SSF51735">
    <property type="entry name" value="NAD(P)-binding Rossmann-fold domains"/>
    <property type="match status" value="1"/>
</dbReference>
<dbReference type="Gene3D" id="3.30.1780.10">
    <property type="entry name" value="ornithine cyclodeaminase, domain 1"/>
    <property type="match status" value="1"/>
</dbReference>
<evidence type="ECO:0000313" key="1">
    <source>
        <dbReference type="EMBL" id="HGG92151.1"/>
    </source>
</evidence>
<dbReference type="InterPro" id="IPR036291">
    <property type="entry name" value="NAD(P)-bd_dom_sf"/>
</dbReference>
<accession>A0A7C4EIQ3</accession>
<dbReference type="PANTHER" id="PTHR13812">
    <property type="entry name" value="KETIMINE REDUCTASE MU-CRYSTALLIN"/>
    <property type="match status" value="1"/>
</dbReference>
<gene>
    <name evidence="1" type="ORF">ENR59_04280</name>
</gene>
<dbReference type="PANTHER" id="PTHR13812:SF19">
    <property type="entry name" value="KETIMINE REDUCTASE MU-CRYSTALLIN"/>
    <property type="match status" value="1"/>
</dbReference>
<reference evidence="1" key="1">
    <citation type="journal article" date="2020" name="mSystems">
        <title>Genome- and Community-Level Interaction Insights into Carbon Utilization and Element Cycling Functions of Hydrothermarchaeota in Hydrothermal Sediment.</title>
        <authorList>
            <person name="Zhou Z."/>
            <person name="Liu Y."/>
            <person name="Xu W."/>
            <person name="Pan J."/>
            <person name="Luo Z.H."/>
            <person name="Li M."/>
        </authorList>
    </citation>
    <scope>NUCLEOTIDE SEQUENCE [LARGE SCALE GENOMIC DNA]</scope>
    <source>
        <strain evidence="1">SpSt-413</strain>
    </source>
</reference>
<dbReference type="EMBL" id="DSRP01000296">
    <property type="protein sequence ID" value="HGG92151.1"/>
    <property type="molecule type" value="Genomic_DNA"/>
</dbReference>
<dbReference type="Gene3D" id="3.40.50.720">
    <property type="entry name" value="NAD(P)-binding Rossmann-like Domain"/>
    <property type="match status" value="1"/>
</dbReference>
<name>A0A7C4EIQ3_9BACT</name>
<comment type="caution">
    <text evidence="1">The sequence shown here is derived from an EMBL/GenBank/DDBJ whole genome shotgun (WGS) entry which is preliminary data.</text>
</comment>
<sequence length="312" mass="31481">MLHHNAAATAAMLPYVPLCDAIAETLAGKRLGRVQAPQRTSLPLPGGGVLLLMPATDGDIAITKLITVHPGNPAAGLPLIQGEVDVMRAATGERLGLMDGPETTARRTAAASALAASLLAPDPEGPLLVVGAGVQALSHALAFHAVLGTPRVTVCSRRVERAKALAELLDAQGINAGYAQDPAPQAAQASLIVTATTSASPVIPEAVRDDAFIAAVGSFSPDRAEIPAGLVRRSSVYVDDLDAAREEAGDLLLAGVDWAGVTPLEDALGEGGAAPDGVAPGGPVLYKGVGHASLDLAAARLAFAQELARSAV</sequence>
<dbReference type="InterPro" id="IPR003462">
    <property type="entry name" value="ODC_Mu_crystall"/>
</dbReference>
<dbReference type="GO" id="GO:0005737">
    <property type="term" value="C:cytoplasm"/>
    <property type="evidence" value="ECO:0007669"/>
    <property type="project" value="TreeGrafter"/>
</dbReference>
<dbReference type="AlphaFoldDB" id="A0A7C4EIQ3"/>
<dbReference type="NCBIfam" id="NF005603">
    <property type="entry name" value="PRK07340.1"/>
    <property type="match status" value="1"/>
</dbReference>
<dbReference type="PIRSF" id="PIRSF001439">
    <property type="entry name" value="CryM"/>
    <property type="match status" value="1"/>
</dbReference>
<proteinExistence type="predicted"/>
<protein>
    <submittedName>
        <fullName evidence="1">Delta(1)-pyrroline-2-carboxylate reductase family protein</fullName>
    </submittedName>
</protein>
<dbReference type="InterPro" id="IPR023401">
    <property type="entry name" value="ODC_N"/>
</dbReference>
<organism evidence="1">
    <name type="scientific">Fundidesulfovibrio putealis</name>
    <dbReference type="NCBI Taxonomy" id="270496"/>
    <lineage>
        <taxon>Bacteria</taxon>
        <taxon>Pseudomonadati</taxon>
        <taxon>Thermodesulfobacteriota</taxon>
        <taxon>Desulfovibrionia</taxon>
        <taxon>Desulfovibrionales</taxon>
        <taxon>Desulfovibrionaceae</taxon>
        <taxon>Fundidesulfovibrio</taxon>
    </lineage>
</organism>
<dbReference type="Pfam" id="PF02423">
    <property type="entry name" value="OCD_Mu_crystall"/>
    <property type="match status" value="1"/>
</dbReference>